<dbReference type="Gene3D" id="2.50.20.10">
    <property type="entry name" value="Lipoprotein localisation LolA/LolB/LppX"/>
    <property type="match status" value="1"/>
</dbReference>
<sequence length="269" mass="29974">MKWTVCAVLCLIGAVTAVAPFSAAEEKALEAAAPDPAMESLMRTAHFLAQLKEFRVHMRIGYDVVQESGQKIEFGERRTWTVVRPDRFRADVERSDGEKAAIVFDGKAITVYHPNLNMYAVSEISGDIDTAVKHLIKDLNVRMPLSLLLVTSLPKELEKRVVRADLVETSVLEGTPCAHLAVRGDAVDFQMWVPIEGDPLPRRIVLTYKNDEGQPQFWANFSDWNLTPNPPADFFSLDIPKDASRIQFLAQVRQSMTPAKPAEKKGGAK</sequence>
<dbReference type="SUPFAM" id="SSF89392">
    <property type="entry name" value="Prokaryotic lipoproteins and lipoprotein localization factors"/>
    <property type="match status" value="1"/>
</dbReference>
<evidence type="ECO:0000313" key="3">
    <source>
        <dbReference type="EMBL" id="HFK97083.1"/>
    </source>
</evidence>
<comment type="caution">
    <text evidence="3">The sequence shown here is derived from an EMBL/GenBank/DDBJ whole genome shotgun (WGS) entry which is preliminary data.</text>
</comment>
<proteinExistence type="predicted"/>
<keyword evidence="1 2" id="KW-0732">Signal</keyword>
<reference evidence="3" key="1">
    <citation type="journal article" date="2020" name="mSystems">
        <title>Genome- and Community-Level Interaction Insights into Carbon Utilization and Element Cycling Functions of Hydrothermarchaeota in Hydrothermal Sediment.</title>
        <authorList>
            <person name="Zhou Z."/>
            <person name="Liu Y."/>
            <person name="Xu W."/>
            <person name="Pan J."/>
            <person name="Luo Z.H."/>
            <person name="Li M."/>
        </authorList>
    </citation>
    <scope>NUCLEOTIDE SEQUENCE [LARGE SCALE GENOMIC DNA]</scope>
    <source>
        <strain evidence="3">SpSt-456</strain>
    </source>
</reference>
<dbReference type="Pfam" id="PF09865">
    <property type="entry name" value="DUF2092"/>
    <property type="match status" value="1"/>
</dbReference>
<organism evidence="3">
    <name type="scientific">Desulfacinum infernum</name>
    <dbReference type="NCBI Taxonomy" id="35837"/>
    <lineage>
        <taxon>Bacteria</taxon>
        <taxon>Pseudomonadati</taxon>
        <taxon>Thermodesulfobacteriota</taxon>
        <taxon>Syntrophobacteria</taxon>
        <taxon>Syntrophobacterales</taxon>
        <taxon>Syntrophobacteraceae</taxon>
        <taxon>Desulfacinum</taxon>
    </lineage>
</organism>
<accession>A0A832A216</accession>
<evidence type="ECO:0000256" key="1">
    <source>
        <dbReference type="ARBA" id="ARBA00022729"/>
    </source>
</evidence>
<dbReference type="AlphaFoldDB" id="A0A832A216"/>
<feature type="chain" id="PRO_5032821938" evidence="2">
    <location>
        <begin position="24"/>
        <end position="269"/>
    </location>
</feature>
<dbReference type="InterPro" id="IPR029046">
    <property type="entry name" value="LolA/LolB/LppX"/>
</dbReference>
<protein>
    <submittedName>
        <fullName evidence="3">DUF2092 domain-containing protein</fullName>
    </submittedName>
</protein>
<name>A0A832A216_9BACT</name>
<gene>
    <name evidence="3" type="ORF">ENS06_07125</name>
</gene>
<feature type="signal peptide" evidence="2">
    <location>
        <begin position="1"/>
        <end position="23"/>
    </location>
</feature>
<dbReference type="InterPro" id="IPR019207">
    <property type="entry name" value="DUF2092"/>
</dbReference>
<evidence type="ECO:0000256" key="2">
    <source>
        <dbReference type="SAM" id="SignalP"/>
    </source>
</evidence>
<dbReference type="EMBL" id="DSTK01000021">
    <property type="protein sequence ID" value="HFK97083.1"/>
    <property type="molecule type" value="Genomic_DNA"/>
</dbReference>